<evidence type="ECO:0000256" key="6">
    <source>
        <dbReference type="ARBA" id="ARBA00023316"/>
    </source>
</evidence>
<evidence type="ECO:0000259" key="12">
    <source>
        <dbReference type="Pfam" id="PF00768"/>
    </source>
</evidence>
<feature type="transmembrane region" description="Helical" evidence="11">
    <location>
        <begin position="355"/>
        <end position="372"/>
    </location>
</feature>
<evidence type="ECO:0000256" key="3">
    <source>
        <dbReference type="ARBA" id="ARBA00022801"/>
    </source>
</evidence>
<reference evidence="13" key="1">
    <citation type="submission" date="2022-06" db="EMBL/GenBank/DDBJ databases">
        <title>Aquibacillus sp. a new bacterium isolated from soil saline samples.</title>
        <authorList>
            <person name="Galisteo C."/>
            <person name="De La Haba R."/>
            <person name="Sanchez-Porro C."/>
            <person name="Ventosa A."/>
        </authorList>
    </citation>
    <scope>NUCLEOTIDE SEQUENCE</scope>
    <source>
        <strain evidence="13">3ASR75-11</strain>
    </source>
</reference>
<organism evidence="13 14">
    <name type="scientific">Terrihalobacillus insolitus</name>
    <dbReference type="NCBI Taxonomy" id="2950438"/>
    <lineage>
        <taxon>Bacteria</taxon>
        <taxon>Bacillati</taxon>
        <taxon>Bacillota</taxon>
        <taxon>Bacilli</taxon>
        <taxon>Bacillales</taxon>
        <taxon>Bacillaceae</taxon>
        <taxon>Terrihalobacillus</taxon>
    </lineage>
</organism>
<dbReference type="GO" id="GO:0006508">
    <property type="term" value="P:proteolysis"/>
    <property type="evidence" value="ECO:0007669"/>
    <property type="project" value="InterPro"/>
</dbReference>
<keyword evidence="6" id="KW-0961">Cell wall biogenesis/degradation</keyword>
<dbReference type="PANTHER" id="PTHR21581">
    <property type="entry name" value="D-ALANYL-D-ALANINE CARBOXYPEPTIDASE"/>
    <property type="match status" value="1"/>
</dbReference>
<evidence type="ECO:0000256" key="5">
    <source>
        <dbReference type="ARBA" id="ARBA00022984"/>
    </source>
</evidence>
<dbReference type="PRINTS" id="PR00725">
    <property type="entry name" value="DADACBPTASE1"/>
</dbReference>
<dbReference type="SUPFAM" id="SSF56601">
    <property type="entry name" value="beta-lactamase/transpeptidase-like"/>
    <property type="match status" value="1"/>
</dbReference>
<keyword evidence="14" id="KW-1185">Reference proteome</keyword>
<keyword evidence="11" id="KW-0472">Membrane</keyword>
<keyword evidence="2" id="KW-0732">Signal</keyword>
<feature type="domain" description="Peptidase S11 D-alanyl-D-alanine carboxypeptidase A N-terminal" evidence="12">
    <location>
        <begin position="44"/>
        <end position="285"/>
    </location>
</feature>
<evidence type="ECO:0000256" key="1">
    <source>
        <dbReference type="ARBA" id="ARBA00007164"/>
    </source>
</evidence>
<dbReference type="InterPro" id="IPR012338">
    <property type="entry name" value="Beta-lactam/transpept-like"/>
</dbReference>
<keyword evidence="4" id="KW-0133">Cell shape</keyword>
<dbReference type="GO" id="GO:0009252">
    <property type="term" value="P:peptidoglycan biosynthetic process"/>
    <property type="evidence" value="ECO:0007669"/>
    <property type="project" value="UniProtKB-KW"/>
</dbReference>
<evidence type="ECO:0000313" key="13">
    <source>
        <dbReference type="EMBL" id="MDC3426344.1"/>
    </source>
</evidence>
<feature type="region of interest" description="Disordered" evidence="10">
    <location>
        <begin position="305"/>
        <end position="349"/>
    </location>
</feature>
<dbReference type="Proteomes" id="UP001145050">
    <property type="component" value="Unassembled WGS sequence"/>
</dbReference>
<dbReference type="InterPro" id="IPR018044">
    <property type="entry name" value="Peptidase_S11"/>
</dbReference>
<dbReference type="GO" id="GO:0008360">
    <property type="term" value="P:regulation of cell shape"/>
    <property type="evidence" value="ECO:0007669"/>
    <property type="project" value="UniProtKB-KW"/>
</dbReference>
<keyword evidence="13" id="KW-0121">Carboxypeptidase</keyword>
<feature type="active site" evidence="7">
    <location>
        <position position="130"/>
    </location>
</feature>
<evidence type="ECO:0000256" key="10">
    <source>
        <dbReference type="SAM" id="MobiDB-lite"/>
    </source>
</evidence>
<keyword evidence="3" id="KW-0378">Hydrolase</keyword>
<keyword evidence="13" id="KW-0645">Protease</keyword>
<dbReference type="RefSeq" id="WP_272438169.1">
    <property type="nucleotide sequence ID" value="NZ_JAMQKB010000045.1"/>
</dbReference>
<dbReference type="Gene3D" id="3.40.710.10">
    <property type="entry name" value="DD-peptidase/beta-lactamase superfamily"/>
    <property type="match status" value="1"/>
</dbReference>
<proteinExistence type="inferred from homology"/>
<accession>A0A9X3WZR9</accession>
<protein>
    <submittedName>
        <fullName evidence="13">D-alanyl-D-alanine carboxypeptidase</fullName>
    </submittedName>
</protein>
<keyword evidence="5" id="KW-0573">Peptidoglycan synthesis</keyword>
<evidence type="ECO:0000256" key="7">
    <source>
        <dbReference type="PIRSR" id="PIRSR618044-1"/>
    </source>
</evidence>
<comment type="caution">
    <text evidence="13">The sequence shown here is derived from an EMBL/GenBank/DDBJ whole genome shotgun (WGS) entry which is preliminary data.</text>
</comment>
<comment type="similarity">
    <text evidence="1 9">Belongs to the peptidase S11 family.</text>
</comment>
<evidence type="ECO:0000256" key="4">
    <source>
        <dbReference type="ARBA" id="ARBA00022960"/>
    </source>
</evidence>
<dbReference type="GO" id="GO:0009002">
    <property type="term" value="F:serine-type D-Ala-D-Ala carboxypeptidase activity"/>
    <property type="evidence" value="ECO:0007669"/>
    <property type="project" value="InterPro"/>
</dbReference>
<dbReference type="AlphaFoldDB" id="A0A9X3WZR9"/>
<evidence type="ECO:0000256" key="2">
    <source>
        <dbReference type="ARBA" id="ARBA00022729"/>
    </source>
</evidence>
<sequence length="374" mass="41524">MQFLNRILSRLIERKMNKVLFSLIVIPLLLLNGSLVQAEQDFSNSIIADAWVVMDRDSGEILLDKNKNETYFPASITKIVTAIIAIEENDLDEMVTVSQHAADTIGSSLTLKQGDQIPLKDLLYGILLHSGNDGAVAVAEHISQSEQSFAKKMTSFVRSIGAENTNFVNASGLPDDQHYTTAYDMALITQYAMRNPTFREMVGSEAYNWDEQLWSNDLENHEKADANTLGLPWSGEQKVINHNRLLSIYDGATGVKNGFTDEARYTVVGSAKRQETELIAVILRSDNVETAYKDMTKLLDEGFAVSSQTPDDNSNNEDKQSDDLSIDQNNEDEDTSVTPSDSKKEDPSSNVNAPLLYLFGLGIIIITSVLLFRK</sequence>
<feature type="active site" description="Proton acceptor" evidence="7">
    <location>
        <position position="78"/>
    </location>
</feature>
<dbReference type="PANTHER" id="PTHR21581:SF33">
    <property type="entry name" value="D-ALANYL-D-ALANINE CARBOXYPEPTIDASE DACB"/>
    <property type="match status" value="1"/>
</dbReference>
<dbReference type="GO" id="GO:0071555">
    <property type="term" value="P:cell wall organization"/>
    <property type="evidence" value="ECO:0007669"/>
    <property type="project" value="UniProtKB-KW"/>
</dbReference>
<keyword evidence="11" id="KW-0812">Transmembrane</keyword>
<evidence type="ECO:0000256" key="8">
    <source>
        <dbReference type="PIRSR" id="PIRSR618044-2"/>
    </source>
</evidence>
<name>A0A9X3WZR9_9BACI</name>
<keyword evidence="11" id="KW-1133">Transmembrane helix</keyword>
<feature type="binding site" evidence="8">
    <location>
        <position position="256"/>
    </location>
    <ligand>
        <name>substrate</name>
    </ligand>
</feature>
<gene>
    <name evidence="13" type="ORF">NC797_17910</name>
</gene>
<dbReference type="InterPro" id="IPR001967">
    <property type="entry name" value="Peptidase_S11_N"/>
</dbReference>
<evidence type="ECO:0000256" key="9">
    <source>
        <dbReference type="RuleBase" id="RU004016"/>
    </source>
</evidence>
<dbReference type="Pfam" id="PF00768">
    <property type="entry name" value="Peptidase_S11"/>
    <property type="match status" value="1"/>
</dbReference>
<feature type="active site" description="Acyl-ester intermediate" evidence="7">
    <location>
        <position position="75"/>
    </location>
</feature>
<dbReference type="EMBL" id="JAMQKB010000045">
    <property type="protein sequence ID" value="MDC3426344.1"/>
    <property type="molecule type" value="Genomic_DNA"/>
</dbReference>
<evidence type="ECO:0000313" key="14">
    <source>
        <dbReference type="Proteomes" id="UP001145050"/>
    </source>
</evidence>
<evidence type="ECO:0000256" key="11">
    <source>
        <dbReference type="SAM" id="Phobius"/>
    </source>
</evidence>